<evidence type="ECO:0000259" key="3">
    <source>
        <dbReference type="Pfam" id="PF02114"/>
    </source>
</evidence>
<dbReference type="InterPro" id="IPR036249">
    <property type="entry name" value="Thioredoxin-like_sf"/>
</dbReference>
<dbReference type="GO" id="GO:0006457">
    <property type="term" value="P:protein folding"/>
    <property type="evidence" value="ECO:0007669"/>
    <property type="project" value="TreeGrafter"/>
</dbReference>
<organism evidence="4">
    <name type="scientific">Hyalella azteca</name>
    <name type="common">Amphipod</name>
    <dbReference type="NCBI Taxonomy" id="294128"/>
    <lineage>
        <taxon>Eukaryota</taxon>
        <taxon>Metazoa</taxon>
        <taxon>Ecdysozoa</taxon>
        <taxon>Arthropoda</taxon>
        <taxon>Crustacea</taxon>
        <taxon>Multicrustacea</taxon>
        <taxon>Malacostraca</taxon>
        <taxon>Eumalacostraca</taxon>
        <taxon>Peracarida</taxon>
        <taxon>Amphipoda</taxon>
        <taxon>Senticaudata</taxon>
        <taxon>Talitrida</taxon>
        <taxon>Talitroidea</taxon>
        <taxon>Hyalellidae</taxon>
        <taxon>Hyalella</taxon>
    </lineage>
</organism>
<dbReference type="EMBL" id="JQDR03016040">
    <property type="protein sequence ID" value="KAA0185814.1"/>
    <property type="molecule type" value="Genomic_DNA"/>
</dbReference>
<dbReference type="InterPro" id="IPR024253">
    <property type="entry name" value="Phosducin_thioredoxin-like_dom"/>
</dbReference>
<feature type="domain" description="Phosducin" evidence="3">
    <location>
        <begin position="39"/>
        <end position="180"/>
    </location>
</feature>
<reference evidence="4" key="2">
    <citation type="journal article" date="2018" name="Environ. Sci. Technol.">
        <title>The Toxicogenome of Hyalella azteca: A Model for Sediment Ecotoxicology and Evolutionary Toxicology.</title>
        <authorList>
            <person name="Poynton H.C."/>
            <person name="Hasenbein S."/>
            <person name="Benoit J.B."/>
            <person name="Sepulveda M.S."/>
            <person name="Poelchau M.F."/>
            <person name="Hughes D.S.T."/>
            <person name="Murali S.C."/>
            <person name="Chen S."/>
            <person name="Glastad K.M."/>
            <person name="Goodisman M.A.D."/>
            <person name="Werren J.H."/>
            <person name="Vineis J.H."/>
            <person name="Bowen J.L."/>
            <person name="Friedrich M."/>
            <person name="Jones J."/>
            <person name="Robertson H.M."/>
            <person name="Feyereisen R."/>
            <person name="Mechler-Hickson A."/>
            <person name="Mathers N."/>
            <person name="Lee C.E."/>
            <person name="Colbourne J.K."/>
            <person name="Biales A."/>
            <person name="Johnston J.S."/>
            <person name="Wellborn G.A."/>
            <person name="Rosendale A.J."/>
            <person name="Cridge A.G."/>
            <person name="Munoz-Torres M.C."/>
            <person name="Bain P.A."/>
            <person name="Manny A.R."/>
            <person name="Major K.M."/>
            <person name="Lambert F.N."/>
            <person name="Vulpe C.D."/>
            <person name="Tuck P."/>
            <person name="Blalock B.J."/>
            <person name="Lin Y.Y."/>
            <person name="Smith M.E."/>
            <person name="Ochoa-Acuna H."/>
            <person name="Chen M.M."/>
            <person name="Childers C.P."/>
            <person name="Qu J."/>
            <person name="Dugan S."/>
            <person name="Lee S.L."/>
            <person name="Chao H."/>
            <person name="Dinh H."/>
            <person name="Han Y."/>
            <person name="Doddapaneni H."/>
            <person name="Worley K.C."/>
            <person name="Muzny D.M."/>
            <person name="Gibbs R.A."/>
            <person name="Richards S."/>
        </authorList>
    </citation>
    <scope>NUCLEOTIDE SEQUENCE</scope>
    <source>
        <strain evidence="4">HAZT.00-mixed</strain>
        <tissue evidence="4">Whole organism</tissue>
    </source>
</reference>
<evidence type="ECO:0000256" key="1">
    <source>
        <dbReference type="ARBA" id="ARBA00009686"/>
    </source>
</evidence>
<proteinExistence type="inferred from homology"/>
<dbReference type="AlphaFoldDB" id="A0A6A0GRQ5"/>
<evidence type="ECO:0000256" key="2">
    <source>
        <dbReference type="SAM" id="Coils"/>
    </source>
</evidence>
<dbReference type="Pfam" id="PF02114">
    <property type="entry name" value="Phosducin"/>
    <property type="match status" value="1"/>
</dbReference>
<accession>A0A6A0GRQ5</accession>
<sequence>MHKDPNEDTEWNDLLRAKGILPAKEPEVTEEALTEMIEQTIQEKQSLDARLGNLSLEGLAEIEDDEDEAIILEFRRRRLEEMKKEAESSKFGEVIEISGVDYINQVNKAGTGIYVFLHLYKPGIPQCTLINQHFTILAAKFPKVKFIKSISTTCIPNFPDRNLPAIFVYFEGAAKKQFIGPQEFSDRISCDELEWMLSKTGGIKTDLESDPRGAKVRDVFMSSLGNARTADSGDSDEGDW</sequence>
<gene>
    <name evidence="4" type="ORF">HAZT_HAZT009153</name>
</gene>
<dbReference type="Gene3D" id="3.40.30.10">
    <property type="entry name" value="Glutaredoxin"/>
    <property type="match status" value="1"/>
</dbReference>
<dbReference type="SUPFAM" id="SSF52833">
    <property type="entry name" value="Thioredoxin-like"/>
    <property type="match status" value="1"/>
</dbReference>
<dbReference type="CDD" id="cd02988">
    <property type="entry name" value="Phd_like_VIAF"/>
    <property type="match status" value="1"/>
</dbReference>
<reference evidence="4" key="3">
    <citation type="submission" date="2019-06" db="EMBL/GenBank/DDBJ databases">
        <authorList>
            <person name="Poynton C."/>
            <person name="Hasenbein S."/>
            <person name="Benoit J.B."/>
            <person name="Sepulveda M.S."/>
            <person name="Poelchau M.F."/>
            <person name="Murali S.C."/>
            <person name="Chen S."/>
            <person name="Glastad K.M."/>
            <person name="Werren J.H."/>
            <person name="Vineis J.H."/>
            <person name="Bowen J.L."/>
            <person name="Friedrich M."/>
            <person name="Jones J."/>
            <person name="Robertson H.M."/>
            <person name="Feyereisen R."/>
            <person name="Mechler-Hickson A."/>
            <person name="Mathers N."/>
            <person name="Lee C.E."/>
            <person name="Colbourne J.K."/>
            <person name="Biales A."/>
            <person name="Johnston J.S."/>
            <person name="Wellborn G.A."/>
            <person name="Rosendale A.J."/>
            <person name="Cridge A.G."/>
            <person name="Munoz-Torres M.C."/>
            <person name="Bain P.A."/>
            <person name="Manny A.R."/>
            <person name="Major K.M."/>
            <person name="Lambert F.N."/>
            <person name="Vulpe C.D."/>
            <person name="Tuck P."/>
            <person name="Blalock B.J."/>
            <person name="Lin Y.-Y."/>
            <person name="Smith M.E."/>
            <person name="Ochoa-Acuna H."/>
            <person name="Chen M.-J.M."/>
            <person name="Childers C.P."/>
            <person name="Qu J."/>
            <person name="Dugan S."/>
            <person name="Lee S.L."/>
            <person name="Chao H."/>
            <person name="Dinh H."/>
            <person name="Han Y."/>
            <person name="Doddapaneni H."/>
            <person name="Worley K.C."/>
            <person name="Muzny D.M."/>
            <person name="Gibbs R.A."/>
            <person name="Richards S."/>
        </authorList>
    </citation>
    <scope>NUCLEOTIDE SEQUENCE</scope>
    <source>
        <strain evidence="4">HAZT.00-mixed</strain>
        <tissue evidence="4">Whole organism</tissue>
    </source>
</reference>
<comment type="caution">
    <text evidence="4">The sequence shown here is derived from an EMBL/GenBank/DDBJ whole genome shotgun (WGS) entry which is preliminary data.</text>
</comment>
<protein>
    <recommendedName>
        <fullName evidence="3">Phosducin domain-containing protein</fullName>
    </recommendedName>
</protein>
<evidence type="ECO:0000313" key="4">
    <source>
        <dbReference type="EMBL" id="KAA0185814.1"/>
    </source>
</evidence>
<name>A0A6A0GRQ5_HYAAZ</name>
<dbReference type="PANTHER" id="PTHR45809">
    <property type="entry name" value="VIRAL IAP-ASSOCIATED FACTOR HOMOLOG"/>
    <property type="match status" value="1"/>
</dbReference>
<reference evidence="4" key="1">
    <citation type="submission" date="2014-08" db="EMBL/GenBank/DDBJ databases">
        <authorList>
            <person name="Murali S."/>
            <person name="Richards S."/>
            <person name="Bandaranaike D."/>
            <person name="Bellair M."/>
            <person name="Blankenburg K."/>
            <person name="Chao H."/>
            <person name="Dinh H."/>
            <person name="Doddapaneni H."/>
            <person name="Dugan-Rocha S."/>
            <person name="Elkadiri S."/>
            <person name="Gnanaolivu R."/>
            <person name="Hughes D."/>
            <person name="Lee S."/>
            <person name="Li M."/>
            <person name="Ming W."/>
            <person name="Munidasa M."/>
            <person name="Muniz J."/>
            <person name="Nguyen L."/>
            <person name="Osuji N."/>
            <person name="Pu L.-L."/>
            <person name="Puazo M."/>
            <person name="Skinner E."/>
            <person name="Qu C."/>
            <person name="Quiroz J."/>
            <person name="Raj R."/>
            <person name="Weissenberger G."/>
            <person name="Xin Y."/>
            <person name="Zou X."/>
            <person name="Han Y."/>
            <person name="Worley K."/>
            <person name="Muzny D."/>
            <person name="Gibbs R."/>
        </authorList>
    </citation>
    <scope>NUCLEOTIDE SEQUENCE</scope>
    <source>
        <strain evidence="4">HAZT.00-mixed</strain>
        <tissue evidence="4">Whole organism</tissue>
    </source>
</reference>
<dbReference type="InterPro" id="IPR051498">
    <property type="entry name" value="Phosducin-like_chap/apop_reg"/>
</dbReference>
<keyword evidence="2" id="KW-0175">Coiled coil</keyword>
<dbReference type="Proteomes" id="UP000711488">
    <property type="component" value="Unassembled WGS sequence"/>
</dbReference>
<feature type="coiled-coil region" evidence="2">
    <location>
        <begin position="30"/>
        <end position="57"/>
    </location>
</feature>
<dbReference type="PANTHER" id="PTHR45809:SF3">
    <property type="entry name" value="VIRAL IAP-ASSOCIATED FACTOR HOMOLOG"/>
    <property type="match status" value="1"/>
</dbReference>
<comment type="similarity">
    <text evidence="1">Belongs to the phosducin family.</text>
</comment>
<dbReference type="OrthoDB" id="45518at2759"/>
<dbReference type="GO" id="GO:0005737">
    <property type="term" value="C:cytoplasm"/>
    <property type="evidence" value="ECO:0007669"/>
    <property type="project" value="TreeGrafter"/>
</dbReference>